<dbReference type="PROSITE" id="PS00873">
    <property type="entry name" value="NA_ALANINE_SYMP"/>
    <property type="match status" value="1"/>
</dbReference>
<feature type="transmembrane region" description="Helical" evidence="8">
    <location>
        <begin position="161"/>
        <end position="179"/>
    </location>
</feature>
<dbReference type="EMBL" id="QGDI01000001">
    <property type="protein sequence ID" value="PWJ15320.1"/>
    <property type="molecule type" value="Genomic_DNA"/>
</dbReference>
<keyword evidence="7 8" id="KW-0472">Membrane</keyword>
<keyword evidence="8" id="KW-0769">Symport</keyword>
<gene>
    <name evidence="9" type="ORF">IE37_00215</name>
</gene>
<dbReference type="OrthoDB" id="9804874at2"/>
<dbReference type="GO" id="GO:0005283">
    <property type="term" value="F:amino acid:sodium symporter activity"/>
    <property type="evidence" value="ECO:0007669"/>
    <property type="project" value="InterPro"/>
</dbReference>
<evidence type="ECO:0000256" key="2">
    <source>
        <dbReference type="ARBA" id="ARBA00009261"/>
    </source>
</evidence>
<dbReference type="Proteomes" id="UP000245720">
    <property type="component" value="Unassembled WGS sequence"/>
</dbReference>
<feature type="transmembrane region" description="Helical" evidence="8">
    <location>
        <begin position="287"/>
        <end position="306"/>
    </location>
</feature>
<dbReference type="PANTHER" id="PTHR30330">
    <property type="entry name" value="AGSS FAMILY TRANSPORTER, SODIUM-ALANINE"/>
    <property type="match status" value="1"/>
</dbReference>
<dbReference type="GO" id="GO:0005886">
    <property type="term" value="C:plasma membrane"/>
    <property type="evidence" value="ECO:0007669"/>
    <property type="project" value="UniProtKB-SubCell"/>
</dbReference>
<dbReference type="AlphaFoldDB" id="A0A315Y3W7"/>
<keyword evidence="5 8" id="KW-0812">Transmembrane</keyword>
<feature type="transmembrane region" description="Helical" evidence="8">
    <location>
        <begin position="326"/>
        <end position="348"/>
    </location>
</feature>
<dbReference type="RefSeq" id="WP_109725124.1">
    <property type="nucleotide sequence ID" value="NZ_QGDI01000001.1"/>
</dbReference>
<dbReference type="NCBIfam" id="TIGR00835">
    <property type="entry name" value="agcS"/>
    <property type="match status" value="1"/>
</dbReference>
<keyword evidence="4 8" id="KW-1003">Cell membrane</keyword>
<evidence type="ECO:0000256" key="4">
    <source>
        <dbReference type="ARBA" id="ARBA00022475"/>
    </source>
</evidence>
<organism evidence="9 10">
    <name type="scientific">Ruminococcus flavefaciens</name>
    <dbReference type="NCBI Taxonomy" id="1265"/>
    <lineage>
        <taxon>Bacteria</taxon>
        <taxon>Bacillati</taxon>
        <taxon>Bacillota</taxon>
        <taxon>Clostridia</taxon>
        <taxon>Eubacteriales</taxon>
        <taxon>Oscillospiraceae</taxon>
        <taxon>Ruminococcus</taxon>
    </lineage>
</organism>
<feature type="transmembrane region" description="Helical" evidence="8">
    <location>
        <begin position="390"/>
        <end position="407"/>
    </location>
</feature>
<dbReference type="InterPro" id="IPR001463">
    <property type="entry name" value="Na/Ala_symport"/>
</dbReference>
<comment type="similarity">
    <text evidence="2 8">Belongs to the alanine or glycine:cation symporter (AGCS) (TC 2.A.25) family.</text>
</comment>
<evidence type="ECO:0000313" key="10">
    <source>
        <dbReference type="Proteomes" id="UP000245720"/>
    </source>
</evidence>
<evidence type="ECO:0000256" key="7">
    <source>
        <dbReference type="ARBA" id="ARBA00023136"/>
    </source>
</evidence>
<proteinExistence type="inferred from homology"/>
<dbReference type="Pfam" id="PF01235">
    <property type="entry name" value="Na_Ala_symp"/>
    <property type="match status" value="1"/>
</dbReference>
<feature type="transmembrane region" description="Helical" evidence="8">
    <location>
        <begin position="191"/>
        <end position="212"/>
    </location>
</feature>
<feature type="transmembrane region" description="Helical" evidence="8">
    <location>
        <begin position="79"/>
        <end position="101"/>
    </location>
</feature>
<evidence type="ECO:0000256" key="8">
    <source>
        <dbReference type="RuleBase" id="RU363064"/>
    </source>
</evidence>
<comment type="caution">
    <text evidence="9">The sequence shown here is derived from an EMBL/GenBank/DDBJ whole genome shotgun (WGS) entry which is preliminary data.</text>
</comment>
<dbReference type="PANTHER" id="PTHR30330:SF3">
    <property type="entry name" value="TRANSCRIPTIONAL REGULATOR, LRP FAMILY"/>
    <property type="match status" value="1"/>
</dbReference>
<feature type="transmembrane region" description="Helical" evidence="8">
    <location>
        <begin position="129"/>
        <end position="149"/>
    </location>
</feature>
<sequence>MAEKINALIWGTPTVCLLLITGIVYTFRLKFIQFRMFPYMIRKLRSGKDIRPQLKTSCLSLGAAMGTGNITGVASALSIGGAGAVFWMWVSAFLGMAIVYAENSLSASYSDSSLKGPMAYLEKGIGSRLLAAFFAVFCVFASFGMGGMVQISSMSDSIKSFFTVSPFILSAVLFTMIFITVNGGASRVGSAAQLLLPTVSVIYTTLCVIVIMRNFERLPEALTDIFRSAFGIRQVVGGTTGYTVSAAISAGLRRGIFSNEAGLGSSPLLHSSAENSRSAQVQGMSSMLEVFIDTILCCTLTAFTLLCSGAEKNIYAAFEAVTGRYTGPLLAVILSVYAFCTVIGWYCCGETAFKYITNGHYTESFAFIYALIASSGAVFKSTFLWTLSDIFNGAMLIPNIIGLLLLVKKVKNE</sequence>
<keyword evidence="6 8" id="KW-1133">Transmembrane helix</keyword>
<evidence type="ECO:0000313" key="9">
    <source>
        <dbReference type="EMBL" id="PWJ15320.1"/>
    </source>
</evidence>
<evidence type="ECO:0000256" key="3">
    <source>
        <dbReference type="ARBA" id="ARBA00022448"/>
    </source>
</evidence>
<evidence type="ECO:0000256" key="6">
    <source>
        <dbReference type="ARBA" id="ARBA00022989"/>
    </source>
</evidence>
<name>A0A315Y3W7_RUMFL</name>
<feature type="transmembrane region" description="Helical" evidence="8">
    <location>
        <begin position="6"/>
        <end position="27"/>
    </location>
</feature>
<dbReference type="PRINTS" id="PR00175">
    <property type="entry name" value="NAALASMPORT"/>
</dbReference>
<evidence type="ECO:0000256" key="1">
    <source>
        <dbReference type="ARBA" id="ARBA00004651"/>
    </source>
</evidence>
<protein>
    <submittedName>
        <fullName evidence="9">AGCS family alanine or glycine:cation symporter</fullName>
    </submittedName>
</protein>
<reference evidence="9 10" key="1">
    <citation type="submission" date="2018-05" db="EMBL/GenBank/DDBJ databases">
        <title>The Hungate 1000. A catalogue of reference genomes from the rumen microbiome.</title>
        <authorList>
            <person name="Kelly W."/>
        </authorList>
    </citation>
    <scope>NUCLEOTIDE SEQUENCE [LARGE SCALE GENOMIC DNA]</scope>
    <source>
        <strain evidence="9 10">SAb67</strain>
    </source>
</reference>
<evidence type="ECO:0000256" key="5">
    <source>
        <dbReference type="ARBA" id="ARBA00022692"/>
    </source>
</evidence>
<accession>A0A315Y3W7</accession>
<feature type="transmembrane region" description="Helical" evidence="8">
    <location>
        <begin position="360"/>
        <end position="378"/>
    </location>
</feature>
<comment type="subcellular location">
    <subcellularLocation>
        <location evidence="1 8">Cell membrane</location>
        <topology evidence="1 8">Multi-pass membrane protein</topology>
    </subcellularLocation>
</comment>
<keyword evidence="3 8" id="KW-0813">Transport</keyword>